<evidence type="ECO:0000256" key="3">
    <source>
        <dbReference type="ARBA" id="ARBA00019824"/>
    </source>
</evidence>
<dbReference type="GO" id="GO:0005524">
    <property type="term" value="F:ATP binding"/>
    <property type="evidence" value="ECO:0007669"/>
    <property type="project" value="UniProtKB-KW"/>
</dbReference>
<evidence type="ECO:0000256" key="4">
    <source>
        <dbReference type="ARBA" id="ARBA00022679"/>
    </source>
</evidence>
<protein>
    <recommendedName>
        <fullName evidence="3">Polynucleotide 5'-hydroxyl-kinase GRC3</fullName>
    </recommendedName>
    <alternativeName>
        <fullName evidence="2">Polynucleotide 5'-hydroxyl-kinase grc3</fullName>
    </alternativeName>
</protein>
<feature type="domain" description="Clp1 P-loop" evidence="8">
    <location>
        <begin position="200"/>
        <end position="400"/>
    </location>
</feature>
<dbReference type="Pfam" id="PF16575">
    <property type="entry name" value="CLP1_P"/>
    <property type="match status" value="1"/>
</dbReference>
<evidence type="ECO:0000256" key="7">
    <source>
        <dbReference type="ARBA" id="ARBA00022840"/>
    </source>
</evidence>
<dbReference type="InterPro" id="IPR045116">
    <property type="entry name" value="Clp1/Grc3"/>
</dbReference>
<dbReference type="GO" id="GO:0051731">
    <property type="term" value="F:polynucleotide 5'-hydroxyl-kinase activity"/>
    <property type="evidence" value="ECO:0007669"/>
    <property type="project" value="InterPro"/>
</dbReference>
<keyword evidence="5" id="KW-0547">Nucleotide-binding</keyword>
<dbReference type="InterPro" id="IPR032319">
    <property type="entry name" value="CLP1_P"/>
</dbReference>
<dbReference type="SUPFAM" id="SSF52540">
    <property type="entry name" value="P-loop containing nucleoside triphosphate hydrolases"/>
    <property type="match status" value="1"/>
</dbReference>
<evidence type="ECO:0000259" key="8">
    <source>
        <dbReference type="Pfam" id="PF16575"/>
    </source>
</evidence>
<dbReference type="AlphaFoldDB" id="A0AA91SZX5"/>
<dbReference type="KEGG" id="clus:A9F13_22g00869"/>
<sequence>MSAYAAFFSNDEDDPKYEIPFHNSVLSKEPVSCSSFRLSIENSIHTSSSIFLGLRCDDYIVVNGSFELRVLRGGCLLNNAHHIDENEVHKIITSNFQSSPVICSTKSRLNMSTSRLLPSFDTVIELRNLDTGIEGINDILDGISPMYYKPTTNYTFELVHEERETVFGIYYDAATTKLLDSLSASLCKKSEPPQSVLIFGASNCGKSTFAKALCNNVVKTTQNPIALMDLDPSRSELSVPGCLSLTVIDEPNFGSFFPSPWCYDKENDLQYYFGFGSPLDQPLRFCQGLRTLLDHYNDHVSPKGIPLVINTPGWTRGFGRELLEEILDNISPSHSVYFSHNNAINIDNYEPDMFEAQDNPDDEILAGFSFSKITTLRGVRRVSGFTQSQLQMHDKMVYFHQRKVGAFDFSDRLLSRSPLRLNYERSGDITNPAFVGASAISVLDYEMDSNVNPRDIKLLVDSCVMAMCLVEEQSFTAHVLPERHEFKGLPRVFHGSSISHMNPRFLSLCIIQSINTEEGFFNVYVPGDPSQLSTAILDAADSRLVLVRGEGEIPKAEILHPRLLGRNLPYVDFETRAKIGGVWKIRHNIRRKNQQ</sequence>
<proteinExistence type="inferred from homology"/>
<gene>
    <name evidence="9" type="ORF">A9F13_22g00869</name>
</gene>
<evidence type="ECO:0000313" key="10">
    <source>
        <dbReference type="Proteomes" id="UP000195602"/>
    </source>
</evidence>
<keyword evidence="6" id="KW-0418">Kinase</keyword>
<evidence type="ECO:0000256" key="2">
    <source>
        <dbReference type="ARBA" id="ARBA00018706"/>
    </source>
</evidence>
<evidence type="ECO:0000256" key="6">
    <source>
        <dbReference type="ARBA" id="ARBA00022777"/>
    </source>
</evidence>
<evidence type="ECO:0000256" key="1">
    <source>
        <dbReference type="ARBA" id="ARBA00011003"/>
    </source>
</evidence>
<accession>A0AA91SZX5</accession>
<dbReference type="GO" id="GO:0005634">
    <property type="term" value="C:nucleus"/>
    <property type="evidence" value="ECO:0007669"/>
    <property type="project" value="TreeGrafter"/>
</dbReference>
<dbReference type="PANTHER" id="PTHR12755:SF3">
    <property type="entry name" value="POLYNUCLEOTIDE 5'-HYDROXYL-KINASE NOL9"/>
    <property type="match status" value="1"/>
</dbReference>
<dbReference type="Proteomes" id="UP000195602">
    <property type="component" value="Unassembled WGS sequence"/>
</dbReference>
<evidence type="ECO:0000313" key="9">
    <source>
        <dbReference type="EMBL" id="OVF05541.1"/>
    </source>
</evidence>
<comment type="similarity">
    <text evidence="1">Belongs to the Clp1 family. NOL9/GRC3 subfamily.</text>
</comment>
<dbReference type="GO" id="GO:0000448">
    <property type="term" value="P:cleavage in ITS2 between 5.8S rRNA and LSU-rRNA of tricistronic rRNA transcript (SSU-rRNA, 5.8S rRNA, LSU-rRNA)"/>
    <property type="evidence" value="ECO:0007669"/>
    <property type="project" value="TreeGrafter"/>
</dbReference>
<dbReference type="EMBL" id="LYUB02000022">
    <property type="protein sequence ID" value="OVF05541.1"/>
    <property type="molecule type" value="Genomic_DNA"/>
</dbReference>
<organism evidence="9 10">
    <name type="scientific">Clavispora lusitaniae</name>
    <name type="common">Candida lusitaniae</name>
    <dbReference type="NCBI Taxonomy" id="36911"/>
    <lineage>
        <taxon>Eukaryota</taxon>
        <taxon>Fungi</taxon>
        <taxon>Dikarya</taxon>
        <taxon>Ascomycota</taxon>
        <taxon>Saccharomycotina</taxon>
        <taxon>Pichiomycetes</taxon>
        <taxon>Metschnikowiaceae</taxon>
        <taxon>Clavispora</taxon>
    </lineage>
</organism>
<name>A0AA91SZX5_CLALS</name>
<reference evidence="9 10" key="1">
    <citation type="submission" date="2017-04" db="EMBL/GenBank/DDBJ databases">
        <title>Draft genome of the yeast Clavispora lusitaniae type strain CBS 6936.</title>
        <authorList>
            <person name="Durrens P."/>
            <person name="Klopp C."/>
            <person name="Biteau N."/>
            <person name="Fitton-Ouhabi V."/>
            <person name="Dementhon K."/>
            <person name="Accoceberry I."/>
            <person name="Sherman D.J."/>
            <person name="Noel T."/>
        </authorList>
    </citation>
    <scope>NUCLEOTIDE SEQUENCE [LARGE SCALE GENOMIC DNA]</scope>
    <source>
        <strain evidence="9 10">CBS 6936</strain>
    </source>
</reference>
<dbReference type="PANTHER" id="PTHR12755">
    <property type="entry name" value="CLEAVAGE/POLYADENYLATION FACTOR IA SUBUNIT CLP1P"/>
    <property type="match status" value="1"/>
</dbReference>
<comment type="caution">
    <text evidence="9">The sequence shown here is derived from an EMBL/GenBank/DDBJ whole genome shotgun (WGS) entry which is preliminary data.</text>
</comment>
<keyword evidence="4" id="KW-0808">Transferase</keyword>
<dbReference type="InterPro" id="IPR027417">
    <property type="entry name" value="P-loop_NTPase"/>
</dbReference>
<dbReference type="Gene3D" id="3.40.50.300">
    <property type="entry name" value="P-loop containing nucleotide triphosphate hydrolases"/>
    <property type="match status" value="1"/>
</dbReference>
<evidence type="ECO:0000256" key="5">
    <source>
        <dbReference type="ARBA" id="ARBA00022741"/>
    </source>
</evidence>
<keyword evidence="7" id="KW-0067">ATP-binding</keyword>